<comment type="caution">
    <text evidence="2">The sequence shown here is derived from an EMBL/GenBank/DDBJ whole genome shotgun (WGS) entry which is preliminary data.</text>
</comment>
<evidence type="ECO:0008006" key="4">
    <source>
        <dbReference type="Google" id="ProtNLM"/>
    </source>
</evidence>
<proteinExistence type="predicted"/>
<protein>
    <recommendedName>
        <fullName evidence="4">Reverse transcriptase</fullName>
    </recommendedName>
</protein>
<reference evidence="2" key="1">
    <citation type="submission" date="2023-07" db="EMBL/GenBank/DDBJ databases">
        <authorList>
            <person name="Stuckert A."/>
        </authorList>
    </citation>
    <scope>NUCLEOTIDE SEQUENCE</scope>
</reference>
<feature type="region of interest" description="Disordered" evidence="1">
    <location>
        <begin position="1"/>
        <end position="27"/>
    </location>
</feature>
<gene>
    <name evidence="2" type="ORF">RIMI_LOCUS6594075</name>
</gene>
<name>A0ABN9L8N6_9NEOB</name>
<evidence type="ECO:0000256" key="1">
    <source>
        <dbReference type="SAM" id="MobiDB-lite"/>
    </source>
</evidence>
<accession>A0ABN9L8N6</accession>
<dbReference type="PANTHER" id="PTHR21301:SF12">
    <property type="match status" value="1"/>
</dbReference>
<evidence type="ECO:0000313" key="2">
    <source>
        <dbReference type="EMBL" id="CAJ0935975.1"/>
    </source>
</evidence>
<keyword evidence="3" id="KW-1185">Reference proteome</keyword>
<evidence type="ECO:0000313" key="3">
    <source>
        <dbReference type="Proteomes" id="UP001176940"/>
    </source>
</evidence>
<dbReference type="PANTHER" id="PTHR21301">
    <property type="entry name" value="REVERSE TRANSCRIPTASE"/>
    <property type="match status" value="1"/>
</dbReference>
<organism evidence="2 3">
    <name type="scientific">Ranitomeya imitator</name>
    <name type="common">mimic poison frog</name>
    <dbReference type="NCBI Taxonomy" id="111125"/>
    <lineage>
        <taxon>Eukaryota</taxon>
        <taxon>Metazoa</taxon>
        <taxon>Chordata</taxon>
        <taxon>Craniata</taxon>
        <taxon>Vertebrata</taxon>
        <taxon>Euteleostomi</taxon>
        <taxon>Amphibia</taxon>
        <taxon>Batrachia</taxon>
        <taxon>Anura</taxon>
        <taxon>Neobatrachia</taxon>
        <taxon>Hyloidea</taxon>
        <taxon>Dendrobatidae</taxon>
        <taxon>Dendrobatinae</taxon>
        <taxon>Ranitomeya</taxon>
    </lineage>
</organism>
<sequence length="288" mass="32337">MRKSQKRMTPQSSFGFTGGESDSTDEGGDPVIETFCKLVKADIARLRNNGRRLGRSNLTSEDRREIGILKKNKSITIKPADKDGALVVMDTSQYIGEIRSQLSDVNVYERLQVNPTKRFKLELDTLIDGALDSGLIDTKLAKYLKVEHPVVPVLYTLLKIHKDLHRPPGRPIVSGRGSLCNKVAIFLDHLLRKLAVSALSYVRDRSDFIRSLKGVRVVESTWGLSAVSVALADSNMAPDCAWFVLALLEFILGRNYFLFGDDYYLVLSDTFRYRKVSTFGVTKILTIY</sequence>
<dbReference type="Proteomes" id="UP001176940">
    <property type="component" value="Unassembled WGS sequence"/>
</dbReference>
<dbReference type="EMBL" id="CAUEEQ010011980">
    <property type="protein sequence ID" value="CAJ0935975.1"/>
    <property type="molecule type" value="Genomic_DNA"/>
</dbReference>